<proteinExistence type="predicted"/>
<comment type="caution">
    <text evidence="1">The sequence shown here is derived from an EMBL/GenBank/DDBJ whole genome shotgun (WGS) entry which is preliminary data.</text>
</comment>
<sequence length="305" mass="32340">MFIRKLGKGLLAAGLALGLAACSSASQEPQSYSLLCPTGAPALATLGAENVENTTITRVEGTDPLMAELSKKDGEYDVIVAPVNVGAKVYGQAEAYQLAAVITWGNLYVVGSEDKAWENPDNTMALFGENAVPGLVYNDVLADQVKAQTTWYNAVSDAQQALLAGKADVALLAQPAAAATIAKAKENGKELKVIGNLQEMWKVKMGNDTTGYPQAGIFVKKDSDKNIDALLSGIQTFDEDASEETIVEAVEAAGAENLGLPNAQIAAKTWDAQNIRYVTGPNAKEQVEQFLQLFAIEMPETLITQ</sequence>
<keyword evidence="2" id="KW-1185">Reference proteome</keyword>
<protein>
    <submittedName>
        <fullName evidence="1">Uncharacterized protein</fullName>
    </submittedName>
</protein>
<dbReference type="Proteomes" id="UP000308836">
    <property type="component" value="Unassembled WGS sequence"/>
</dbReference>
<reference evidence="1" key="1">
    <citation type="submission" date="2019-04" db="EMBL/GenBank/DDBJ databases">
        <title>Microbes associate with the intestines of laboratory mice.</title>
        <authorList>
            <person name="Navarre W."/>
            <person name="Wong E."/>
            <person name="Huang K."/>
            <person name="Tropini C."/>
            <person name="Ng K."/>
            <person name="Yu B."/>
        </authorList>
    </citation>
    <scope>NUCLEOTIDE SEQUENCE</scope>
    <source>
        <strain evidence="1">NM09_H32</strain>
    </source>
</reference>
<accession>A0AC61R9I8</accession>
<name>A0AC61R9I8_9FIRM</name>
<gene>
    <name evidence="1" type="ORF">E5336_02360</name>
</gene>
<organism evidence="1 2">
    <name type="scientific">Dubosiella muris</name>
    <dbReference type="NCBI Taxonomy" id="3038133"/>
    <lineage>
        <taxon>Bacteria</taxon>
        <taxon>Bacillati</taxon>
        <taxon>Bacillota</taxon>
        <taxon>Erysipelotrichia</taxon>
        <taxon>Erysipelotrichales</taxon>
        <taxon>Erysipelotrichaceae</taxon>
        <taxon>Dubosiella</taxon>
    </lineage>
</organism>
<evidence type="ECO:0000313" key="2">
    <source>
        <dbReference type="Proteomes" id="UP000308836"/>
    </source>
</evidence>
<evidence type="ECO:0000313" key="1">
    <source>
        <dbReference type="EMBL" id="TGY66946.1"/>
    </source>
</evidence>
<dbReference type="EMBL" id="SRYG01000003">
    <property type="protein sequence ID" value="TGY66946.1"/>
    <property type="molecule type" value="Genomic_DNA"/>
</dbReference>